<dbReference type="InterPro" id="IPR020846">
    <property type="entry name" value="MFS_dom"/>
</dbReference>
<evidence type="ECO:0000256" key="2">
    <source>
        <dbReference type="ARBA" id="ARBA00022448"/>
    </source>
</evidence>
<dbReference type="InterPro" id="IPR001958">
    <property type="entry name" value="Tet-R_TetA/multi-R_MdtG-like"/>
</dbReference>
<keyword evidence="6 7" id="KW-0472">Membrane</keyword>
<proteinExistence type="predicted"/>
<dbReference type="eggNOG" id="COG2211">
    <property type="taxonomic scope" value="Bacteria"/>
</dbReference>
<protein>
    <submittedName>
        <fullName evidence="9">Putative MFS transporter</fullName>
    </submittedName>
</protein>
<feature type="transmembrane region" description="Helical" evidence="7">
    <location>
        <begin position="378"/>
        <end position="398"/>
    </location>
</feature>
<feature type="transmembrane region" description="Helical" evidence="7">
    <location>
        <begin position="46"/>
        <end position="66"/>
    </location>
</feature>
<dbReference type="SUPFAM" id="SSF103473">
    <property type="entry name" value="MFS general substrate transporter"/>
    <property type="match status" value="1"/>
</dbReference>
<dbReference type="Gene3D" id="1.20.1250.20">
    <property type="entry name" value="MFS general substrate transporter like domains"/>
    <property type="match status" value="1"/>
</dbReference>
<feature type="transmembrane region" description="Helical" evidence="7">
    <location>
        <begin position="283"/>
        <end position="303"/>
    </location>
</feature>
<gene>
    <name evidence="9" type="ordered locus">AMIS_39170</name>
</gene>
<evidence type="ECO:0000256" key="7">
    <source>
        <dbReference type="SAM" id="Phobius"/>
    </source>
</evidence>
<keyword evidence="2" id="KW-0813">Transport</keyword>
<dbReference type="PANTHER" id="PTHR23517">
    <property type="entry name" value="RESISTANCE PROTEIN MDTM, PUTATIVE-RELATED-RELATED"/>
    <property type="match status" value="1"/>
</dbReference>
<dbReference type="Proteomes" id="UP000007882">
    <property type="component" value="Chromosome"/>
</dbReference>
<feature type="transmembrane region" description="Helical" evidence="7">
    <location>
        <begin position="102"/>
        <end position="125"/>
    </location>
</feature>
<organism evidence="9 10">
    <name type="scientific">Actinoplanes missouriensis (strain ATCC 14538 / DSM 43046 / CBS 188.64 / JCM 3121 / NBRC 102363 / NCIMB 12654 / NRRL B-3342 / UNCC 431)</name>
    <dbReference type="NCBI Taxonomy" id="512565"/>
    <lineage>
        <taxon>Bacteria</taxon>
        <taxon>Bacillati</taxon>
        <taxon>Actinomycetota</taxon>
        <taxon>Actinomycetes</taxon>
        <taxon>Micromonosporales</taxon>
        <taxon>Micromonosporaceae</taxon>
        <taxon>Actinoplanes</taxon>
    </lineage>
</organism>
<evidence type="ECO:0000259" key="8">
    <source>
        <dbReference type="PROSITE" id="PS50850"/>
    </source>
</evidence>
<reference evidence="9 10" key="1">
    <citation type="submission" date="2012-02" db="EMBL/GenBank/DDBJ databases">
        <title>Complete genome sequence of Actinoplanes missouriensis 431 (= NBRC 102363).</title>
        <authorList>
            <person name="Ohnishi Y."/>
            <person name="Ishikawa J."/>
            <person name="Sekine M."/>
            <person name="Hosoyama A."/>
            <person name="Harada T."/>
            <person name="Narita H."/>
            <person name="Hata T."/>
            <person name="Konno Y."/>
            <person name="Tutikane K."/>
            <person name="Fujita N."/>
            <person name="Horinouchi S."/>
            <person name="Hayakawa M."/>
        </authorList>
    </citation>
    <scope>NUCLEOTIDE SEQUENCE [LARGE SCALE GENOMIC DNA]</scope>
    <source>
        <strain evidence="10">ATCC 14538 / DSM 43046 / CBS 188.64 / JCM 3121 / NBRC 102363 / NCIMB 12654 / NRRL B-3342 / UNCC 431</strain>
    </source>
</reference>
<dbReference type="KEGG" id="ams:AMIS_39170"/>
<dbReference type="InterPro" id="IPR011701">
    <property type="entry name" value="MFS"/>
</dbReference>
<keyword evidence="10" id="KW-1185">Reference proteome</keyword>
<dbReference type="InterPro" id="IPR036259">
    <property type="entry name" value="MFS_trans_sf"/>
</dbReference>
<dbReference type="RefSeq" id="WP_014444031.1">
    <property type="nucleotide sequence ID" value="NC_017093.1"/>
</dbReference>
<feature type="transmembrane region" description="Helical" evidence="7">
    <location>
        <begin position="78"/>
        <end position="96"/>
    </location>
</feature>
<dbReference type="PROSITE" id="PS50850">
    <property type="entry name" value="MFS"/>
    <property type="match status" value="1"/>
</dbReference>
<keyword evidence="5 7" id="KW-1133">Transmembrane helix</keyword>
<evidence type="ECO:0000256" key="3">
    <source>
        <dbReference type="ARBA" id="ARBA00022475"/>
    </source>
</evidence>
<name>I0H800_ACTM4</name>
<feature type="transmembrane region" description="Helical" evidence="7">
    <location>
        <begin position="349"/>
        <end position="372"/>
    </location>
</feature>
<feature type="domain" description="Major facilitator superfamily (MFS) profile" evidence="8">
    <location>
        <begin position="1"/>
        <end position="189"/>
    </location>
</feature>
<dbReference type="GO" id="GO:0022857">
    <property type="term" value="F:transmembrane transporter activity"/>
    <property type="evidence" value="ECO:0007669"/>
    <property type="project" value="InterPro"/>
</dbReference>
<accession>I0H800</accession>
<keyword evidence="4 7" id="KW-0812">Transmembrane</keyword>
<feature type="transmembrane region" description="Helical" evidence="7">
    <location>
        <begin position="252"/>
        <end position="271"/>
    </location>
</feature>
<dbReference type="GO" id="GO:0005886">
    <property type="term" value="C:plasma membrane"/>
    <property type="evidence" value="ECO:0007669"/>
    <property type="project" value="UniProtKB-SubCell"/>
</dbReference>
<comment type="subcellular location">
    <subcellularLocation>
        <location evidence="1">Cell membrane</location>
        <topology evidence="1">Multi-pass membrane protein</topology>
    </subcellularLocation>
</comment>
<dbReference type="HOGENOM" id="CLU_001265_60_5_11"/>
<dbReference type="InterPro" id="IPR050171">
    <property type="entry name" value="MFS_Transporters"/>
</dbReference>
<feature type="transmembrane region" description="Helical" evidence="7">
    <location>
        <begin position="165"/>
        <end position="188"/>
    </location>
</feature>
<evidence type="ECO:0000256" key="6">
    <source>
        <dbReference type="ARBA" id="ARBA00023136"/>
    </source>
</evidence>
<dbReference type="EMBL" id="AP012319">
    <property type="protein sequence ID" value="BAL89137.1"/>
    <property type="molecule type" value="Genomic_DNA"/>
</dbReference>
<dbReference type="PANTHER" id="PTHR23517:SF2">
    <property type="entry name" value="MULTIDRUG RESISTANCE PROTEIN MDTH"/>
    <property type="match status" value="1"/>
</dbReference>
<evidence type="ECO:0000313" key="9">
    <source>
        <dbReference type="EMBL" id="BAL89137.1"/>
    </source>
</evidence>
<dbReference type="OrthoDB" id="4109786at2"/>
<dbReference type="PATRIC" id="fig|512565.3.peg.3908"/>
<dbReference type="AlphaFoldDB" id="I0H800"/>
<feature type="transmembrane region" description="Helical" evidence="7">
    <location>
        <begin position="309"/>
        <end position="329"/>
    </location>
</feature>
<dbReference type="PRINTS" id="PR01035">
    <property type="entry name" value="TCRTETA"/>
</dbReference>
<evidence type="ECO:0000313" key="10">
    <source>
        <dbReference type="Proteomes" id="UP000007882"/>
    </source>
</evidence>
<evidence type="ECO:0000256" key="5">
    <source>
        <dbReference type="ARBA" id="ARBA00022989"/>
    </source>
</evidence>
<dbReference type="Pfam" id="PF07690">
    <property type="entry name" value="MFS_1"/>
    <property type="match status" value="1"/>
</dbReference>
<feature type="transmembrane region" description="Helical" evidence="7">
    <location>
        <begin position="12"/>
        <end position="34"/>
    </location>
</feature>
<feature type="transmembrane region" description="Helical" evidence="7">
    <location>
        <begin position="219"/>
        <end position="240"/>
    </location>
</feature>
<feature type="transmembrane region" description="Helical" evidence="7">
    <location>
        <begin position="137"/>
        <end position="159"/>
    </location>
</feature>
<dbReference type="STRING" id="512565.AMIS_39170"/>
<evidence type="ECO:0000256" key="1">
    <source>
        <dbReference type="ARBA" id="ARBA00004651"/>
    </source>
</evidence>
<sequence>MLREILPERREARWLLAGVLVSSLGRGLTLPFLFIYLTEVRGFSDAAAGLAVGWFGAVLLICSPIGGTLMDRFGTRRVMLPGYLAQAAGSTVLALVHHPAAILAALAVMAAGGAPTWPGGATLLASLTREPERQRTFGLQFALLNLGIGIGGLIAGAVVDSSRPVTFQIVYLADAVTFLIPFAILLAMRGVGHAPPPRAESGPRGGYLTVLRNRPFRRLLLFALFLSTCGYAQIEVGFAAYAVRVAEVPPRVVAWALAANTVTIVAAQLLVVKRLEGRSRTGALALVGAVFAASWLILGAGGLAGDGSVAAALCVIGCATVFACGETLLQPVMPAVTNLLATDDLRARYNSSITMLMGIASVLGPVTAGPLIGAGLGTLWVVAMVIGCLLASVLALSLRRLLTIAQDGRSGAVLLDPAVEHRGADQHQ</sequence>
<keyword evidence="3" id="KW-1003">Cell membrane</keyword>
<evidence type="ECO:0000256" key="4">
    <source>
        <dbReference type="ARBA" id="ARBA00022692"/>
    </source>
</evidence>